<gene>
    <name evidence="2" type="ORF">SCAR479_05102</name>
</gene>
<protein>
    <submittedName>
        <fullName evidence="2">Uncharacterized protein</fullName>
    </submittedName>
</protein>
<feature type="compositionally biased region" description="Basic and acidic residues" evidence="1">
    <location>
        <begin position="83"/>
        <end position="95"/>
    </location>
</feature>
<feature type="region of interest" description="Disordered" evidence="1">
    <location>
        <begin position="75"/>
        <end position="102"/>
    </location>
</feature>
<evidence type="ECO:0000256" key="1">
    <source>
        <dbReference type="SAM" id="MobiDB-lite"/>
    </source>
</evidence>
<dbReference type="EMBL" id="JARVKM010000017">
    <property type="protein sequence ID" value="KAK9778132.1"/>
    <property type="molecule type" value="Genomic_DNA"/>
</dbReference>
<organism evidence="2 3">
    <name type="scientific">Seiridium cardinale</name>
    <dbReference type="NCBI Taxonomy" id="138064"/>
    <lineage>
        <taxon>Eukaryota</taxon>
        <taxon>Fungi</taxon>
        <taxon>Dikarya</taxon>
        <taxon>Ascomycota</taxon>
        <taxon>Pezizomycotina</taxon>
        <taxon>Sordariomycetes</taxon>
        <taxon>Xylariomycetidae</taxon>
        <taxon>Amphisphaeriales</taxon>
        <taxon>Sporocadaceae</taxon>
        <taxon>Seiridium</taxon>
    </lineage>
</organism>
<accession>A0ABR2XWN0</accession>
<reference evidence="2 3" key="1">
    <citation type="submission" date="2024-02" db="EMBL/GenBank/DDBJ databases">
        <title>First draft genome assembly of two strains of Seiridium cardinale.</title>
        <authorList>
            <person name="Emiliani G."/>
            <person name="Scali E."/>
        </authorList>
    </citation>
    <scope>NUCLEOTIDE SEQUENCE [LARGE SCALE GENOMIC DNA]</scope>
    <source>
        <strain evidence="2 3">BM-138-000479</strain>
    </source>
</reference>
<evidence type="ECO:0000313" key="2">
    <source>
        <dbReference type="EMBL" id="KAK9778132.1"/>
    </source>
</evidence>
<name>A0ABR2XWN0_9PEZI</name>
<evidence type="ECO:0000313" key="3">
    <source>
        <dbReference type="Proteomes" id="UP001465668"/>
    </source>
</evidence>
<sequence length="102" mass="11399">MPSMAKVRPEGWERYFGSLTYAAITSGEHDLARRLLRIIDRKKEEPRFRPLVTAVKSGDQLMVAIALSDDGFDTNDVSNTKDPIGKDHGKNHESIPDAEIGF</sequence>
<proteinExistence type="predicted"/>
<dbReference type="Proteomes" id="UP001465668">
    <property type="component" value="Unassembled WGS sequence"/>
</dbReference>
<comment type="caution">
    <text evidence="2">The sequence shown here is derived from an EMBL/GenBank/DDBJ whole genome shotgun (WGS) entry which is preliminary data.</text>
</comment>
<keyword evidence="3" id="KW-1185">Reference proteome</keyword>